<feature type="transmembrane region" description="Helical" evidence="8">
    <location>
        <begin position="365"/>
        <end position="386"/>
    </location>
</feature>
<dbReference type="GO" id="GO:0005886">
    <property type="term" value="C:plasma membrane"/>
    <property type="evidence" value="ECO:0007669"/>
    <property type="project" value="UniProtKB-SubCell"/>
</dbReference>
<proteinExistence type="inferred from homology"/>
<feature type="transmembrane region" description="Helical" evidence="8">
    <location>
        <begin position="181"/>
        <end position="200"/>
    </location>
</feature>
<evidence type="ECO:0000256" key="2">
    <source>
        <dbReference type="ARBA" id="ARBA00007555"/>
    </source>
</evidence>
<comment type="similarity">
    <text evidence="2">Belongs to the PqiA family.</text>
</comment>
<dbReference type="AlphaFoldDB" id="A0A2T3N2T4"/>
<dbReference type="PANTHER" id="PTHR30462:SF3">
    <property type="entry name" value="INTERMEMBRANE TRANSPORT PROTEIN PQIA"/>
    <property type="match status" value="1"/>
</dbReference>
<feature type="transmembrane region" description="Helical" evidence="8">
    <location>
        <begin position="98"/>
        <end position="122"/>
    </location>
</feature>
<evidence type="ECO:0000256" key="7">
    <source>
        <dbReference type="ARBA" id="ARBA00023136"/>
    </source>
</evidence>
<evidence type="ECO:0000256" key="3">
    <source>
        <dbReference type="ARBA" id="ARBA00022475"/>
    </source>
</evidence>
<feature type="transmembrane region" description="Helical" evidence="8">
    <location>
        <begin position="316"/>
        <end position="340"/>
    </location>
</feature>
<feature type="transmembrane region" description="Helical" evidence="8">
    <location>
        <begin position="268"/>
        <end position="288"/>
    </location>
</feature>
<sequence>MTEHRTPEPMIACEECGLVIALPKLSDGQKAACPRCHHTLIKQISMPFQRPFAYGFACLIMLVLSVSFPFMSFSVQGITQEITLLHAAKMLQHFENSLLAMLLLLTVVVLPASYITAVLYLYRQASRHQYSESSSQHMRILKRVYRGTFRIEPWIMVDVFLIGVLVSLIKIASLADVGLGMSFWAFCVYAMLVVKCVSMVDRTWLWQQFIPMQKLEGVKVGDTHMSDNHVSCHTCSQLNPLPATSHTRCSRCGSTLHRYNPNQSLQRAWALLIASAVFYIPANLYPIMYTVSLGNSEGSTILGGVVLLWQFGSYPIAMVIFLASVVIPLAKMFSLAWLYISAQRIRDRSTTQVIQRLRLYRMTELIGRWSMIDVFVVAILVALVQLHNLMAILPGPAALSFAVVVVFTMLSAMTFDPRAFWTLSDSQQDANNEKCINHNASYQNATHLSSPNGGVSNHDA</sequence>
<comment type="caution">
    <text evidence="9">The sequence shown here is derived from an EMBL/GenBank/DDBJ whole genome shotgun (WGS) entry which is preliminary data.</text>
</comment>
<evidence type="ECO:0000256" key="1">
    <source>
        <dbReference type="ARBA" id="ARBA00004429"/>
    </source>
</evidence>
<feature type="transmembrane region" description="Helical" evidence="8">
    <location>
        <begin position="153"/>
        <end position="175"/>
    </location>
</feature>
<dbReference type="InterPro" id="IPR005219">
    <property type="entry name" value="PqiA-like_proteobact"/>
</dbReference>
<dbReference type="InterPro" id="IPR007498">
    <property type="entry name" value="PqiA-like"/>
</dbReference>
<protein>
    <submittedName>
        <fullName evidence="9">Paraquat-inducible protein A</fullName>
    </submittedName>
</protein>
<evidence type="ECO:0000313" key="9">
    <source>
        <dbReference type="EMBL" id="PSW06676.1"/>
    </source>
</evidence>
<organism evidence="9 10">
    <name type="scientific">Photobacterium lipolyticum</name>
    <dbReference type="NCBI Taxonomy" id="266810"/>
    <lineage>
        <taxon>Bacteria</taxon>
        <taxon>Pseudomonadati</taxon>
        <taxon>Pseudomonadota</taxon>
        <taxon>Gammaproteobacteria</taxon>
        <taxon>Vibrionales</taxon>
        <taxon>Vibrionaceae</taxon>
        <taxon>Photobacterium</taxon>
    </lineage>
</organism>
<comment type="subcellular location">
    <subcellularLocation>
        <location evidence="1">Cell inner membrane</location>
        <topology evidence="1">Multi-pass membrane protein</topology>
    </subcellularLocation>
</comment>
<dbReference type="RefSeq" id="WP_107282040.1">
    <property type="nucleotide sequence ID" value="NZ_PYMC01000002.1"/>
</dbReference>
<keyword evidence="5 8" id="KW-0812">Transmembrane</keyword>
<dbReference type="Proteomes" id="UP000240904">
    <property type="component" value="Unassembled WGS sequence"/>
</dbReference>
<reference evidence="9 10" key="1">
    <citation type="submission" date="2018-03" db="EMBL/GenBank/DDBJ databases">
        <title>Whole genome sequencing of Histamine producing bacteria.</title>
        <authorList>
            <person name="Butler K."/>
        </authorList>
    </citation>
    <scope>NUCLEOTIDE SEQUENCE [LARGE SCALE GENOMIC DNA]</scope>
    <source>
        <strain evidence="9 10">DSM 16190</strain>
    </source>
</reference>
<dbReference type="NCBIfam" id="TIGR00155">
    <property type="entry name" value="pqiA_fam"/>
    <property type="match status" value="1"/>
</dbReference>
<name>A0A2T3N2T4_9GAMM</name>
<keyword evidence="3" id="KW-1003">Cell membrane</keyword>
<keyword evidence="10" id="KW-1185">Reference proteome</keyword>
<evidence type="ECO:0000256" key="8">
    <source>
        <dbReference type="SAM" id="Phobius"/>
    </source>
</evidence>
<dbReference type="EMBL" id="PYMC01000002">
    <property type="protein sequence ID" value="PSW06676.1"/>
    <property type="molecule type" value="Genomic_DNA"/>
</dbReference>
<dbReference type="OrthoDB" id="9800207at2"/>
<dbReference type="InterPro" id="IPR051800">
    <property type="entry name" value="PqiA-PqiB_transport"/>
</dbReference>
<keyword evidence="4" id="KW-0997">Cell inner membrane</keyword>
<evidence type="ECO:0000256" key="4">
    <source>
        <dbReference type="ARBA" id="ARBA00022519"/>
    </source>
</evidence>
<evidence type="ECO:0000256" key="6">
    <source>
        <dbReference type="ARBA" id="ARBA00022989"/>
    </source>
</evidence>
<dbReference type="PANTHER" id="PTHR30462">
    <property type="entry name" value="INTERMEMBRANE TRANSPORT PROTEIN PQIB-RELATED"/>
    <property type="match status" value="1"/>
</dbReference>
<evidence type="ECO:0000313" key="10">
    <source>
        <dbReference type="Proteomes" id="UP000240904"/>
    </source>
</evidence>
<gene>
    <name evidence="9" type="ORF">C9I89_03850</name>
</gene>
<dbReference type="Pfam" id="PF04403">
    <property type="entry name" value="PqiA"/>
    <property type="match status" value="2"/>
</dbReference>
<keyword evidence="6 8" id="KW-1133">Transmembrane helix</keyword>
<keyword evidence="7 8" id="KW-0472">Membrane</keyword>
<evidence type="ECO:0000256" key="5">
    <source>
        <dbReference type="ARBA" id="ARBA00022692"/>
    </source>
</evidence>
<accession>A0A2T3N2T4</accession>
<feature type="transmembrane region" description="Helical" evidence="8">
    <location>
        <begin position="52"/>
        <end position="78"/>
    </location>
</feature>
<feature type="transmembrane region" description="Helical" evidence="8">
    <location>
        <begin position="392"/>
        <end position="415"/>
    </location>
</feature>